<dbReference type="SUPFAM" id="SSF56553">
    <property type="entry name" value="Insert subdomain of RNA polymerase alpha subunit"/>
    <property type="match status" value="1"/>
</dbReference>
<evidence type="ECO:0000256" key="3">
    <source>
        <dbReference type="ARBA" id="ARBA00025804"/>
    </source>
</evidence>
<evidence type="ECO:0000256" key="2">
    <source>
        <dbReference type="ARBA" id="ARBA00023163"/>
    </source>
</evidence>
<accession>A0AAW1QRF4</accession>
<keyword evidence="2" id="KW-0804">Transcription</keyword>
<dbReference type="PANTHER" id="PTHR11800">
    <property type="entry name" value="DNA-DIRECTED RNA POLYMERASE"/>
    <property type="match status" value="1"/>
</dbReference>
<dbReference type="GO" id="GO:0005736">
    <property type="term" value="C:RNA polymerase I complex"/>
    <property type="evidence" value="ECO:0007669"/>
    <property type="project" value="TreeGrafter"/>
</dbReference>
<dbReference type="GO" id="GO:0005666">
    <property type="term" value="C:RNA polymerase III complex"/>
    <property type="evidence" value="ECO:0007669"/>
    <property type="project" value="TreeGrafter"/>
</dbReference>
<reference evidence="6 7" key="1">
    <citation type="journal article" date="2024" name="Nat. Commun.">
        <title>Phylogenomics reveals the evolutionary origins of lichenization in chlorophyte algae.</title>
        <authorList>
            <person name="Puginier C."/>
            <person name="Libourel C."/>
            <person name="Otte J."/>
            <person name="Skaloud P."/>
            <person name="Haon M."/>
            <person name="Grisel S."/>
            <person name="Petersen M."/>
            <person name="Berrin J.G."/>
            <person name="Delaux P.M."/>
            <person name="Dal Grande F."/>
            <person name="Keller J."/>
        </authorList>
    </citation>
    <scope>NUCLEOTIDE SEQUENCE [LARGE SCALE GENOMIC DNA]</scope>
    <source>
        <strain evidence="6 7">SAG 2043</strain>
    </source>
</reference>
<dbReference type="GO" id="GO:0003899">
    <property type="term" value="F:DNA-directed RNA polymerase activity"/>
    <property type="evidence" value="ECO:0007669"/>
    <property type="project" value="InterPro"/>
</dbReference>
<dbReference type="SMART" id="SM00662">
    <property type="entry name" value="RPOLD"/>
    <property type="match status" value="1"/>
</dbReference>
<name>A0AAW1QRF4_9CHLO</name>
<dbReference type="AlphaFoldDB" id="A0AAW1QRF4"/>
<evidence type="ECO:0000313" key="7">
    <source>
        <dbReference type="Proteomes" id="UP001489004"/>
    </source>
</evidence>
<dbReference type="Proteomes" id="UP001489004">
    <property type="component" value="Unassembled WGS sequence"/>
</dbReference>
<keyword evidence="7" id="KW-1185">Reference proteome</keyword>
<dbReference type="GO" id="GO:0006351">
    <property type="term" value="P:DNA-templated transcription"/>
    <property type="evidence" value="ECO:0007669"/>
    <property type="project" value="InterPro"/>
</dbReference>
<evidence type="ECO:0000259" key="5">
    <source>
        <dbReference type="SMART" id="SM00662"/>
    </source>
</evidence>
<dbReference type="InterPro" id="IPR011263">
    <property type="entry name" value="DNA-dir_RNA_pol_RpoA/D/Rpb3"/>
</dbReference>
<evidence type="ECO:0000256" key="1">
    <source>
        <dbReference type="ARBA" id="ARBA00022478"/>
    </source>
</evidence>
<organism evidence="6 7">
    <name type="scientific">[Myrmecia] bisecta</name>
    <dbReference type="NCBI Taxonomy" id="41462"/>
    <lineage>
        <taxon>Eukaryota</taxon>
        <taxon>Viridiplantae</taxon>
        <taxon>Chlorophyta</taxon>
        <taxon>core chlorophytes</taxon>
        <taxon>Trebouxiophyceae</taxon>
        <taxon>Trebouxiales</taxon>
        <taxon>Trebouxiaceae</taxon>
        <taxon>Myrmecia</taxon>
    </lineage>
</organism>
<protein>
    <recommendedName>
        <fullName evidence="4">Plastid-encoded RNA polymerase subunit alpha</fullName>
    </recommendedName>
</protein>
<gene>
    <name evidence="6" type="ORF">WJX72_007346</name>
</gene>
<dbReference type="CDD" id="cd07032">
    <property type="entry name" value="RNAP_I_II_AC40"/>
    <property type="match status" value="1"/>
</dbReference>
<dbReference type="PANTHER" id="PTHR11800:SF13">
    <property type="entry name" value="DNA-DIRECTED RNA POLYMERASES I AND III SUBUNIT RPAC1"/>
    <property type="match status" value="1"/>
</dbReference>
<dbReference type="Gene3D" id="2.170.120.12">
    <property type="entry name" value="DNA-directed RNA polymerase, insert domain"/>
    <property type="match status" value="1"/>
</dbReference>
<dbReference type="Pfam" id="PF01000">
    <property type="entry name" value="RNA_pol_A_bac"/>
    <property type="match status" value="1"/>
</dbReference>
<comment type="similarity">
    <text evidence="3">Belongs to the archaeal Rpo3/eukaryotic RPB3 RNA polymerase subunit family.</text>
</comment>
<dbReference type="InterPro" id="IPR022842">
    <property type="entry name" value="RNAP_Rpo3/Rpb3/RPAC1"/>
</dbReference>
<dbReference type="Pfam" id="PF01193">
    <property type="entry name" value="RNA_pol_L"/>
    <property type="match status" value="1"/>
</dbReference>
<feature type="domain" description="DNA-directed RNA polymerase RpoA/D/Rpb3-type" evidence="5">
    <location>
        <begin position="49"/>
        <end position="332"/>
    </location>
</feature>
<evidence type="ECO:0000313" key="6">
    <source>
        <dbReference type="EMBL" id="KAK9824049.1"/>
    </source>
</evidence>
<dbReference type="InterPro" id="IPR011262">
    <property type="entry name" value="DNA-dir_RNA_pol_insert"/>
</dbReference>
<sequence length="333" mass="37377">MICGPDLSQHTSTVTSANIYMGLGIDNSWSQEQFEEDFSIHINSIDEHDIEFDMRHVDPSIANAVRRILISEVPTMAIEHVFFVNNTSIITEEVLAHRLGLVPIKVDPALFEDKTNECSPNERNTVVLKLKVDCKRQGEEIINEKVYSGQLQWLPEGSEMPEETTCRFARSQAGAIPGGVDLVHDNILLAKMRPGQSIELEAHCIKGVGSEHAKWSPVGTAWYRLHPELEVLQAITGLMADEIVALCPGLFVMEGSGEQRQAKVTSARGNEMQLEKVRRLLSEEEWAKYLQLRKRKEHFIFTIQSTGALAPETLFMRAVDKLADKCDTLLGRL</sequence>
<keyword evidence="1" id="KW-0240">DNA-directed RNA polymerase</keyword>
<evidence type="ECO:0000256" key="4">
    <source>
        <dbReference type="ARBA" id="ARBA00031776"/>
    </source>
</evidence>
<dbReference type="InterPro" id="IPR033901">
    <property type="entry name" value="RNAPI/III_AC40"/>
</dbReference>
<dbReference type="SUPFAM" id="SSF55257">
    <property type="entry name" value="RBP11-like subunits of RNA polymerase"/>
    <property type="match status" value="1"/>
</dbReference>
<dbReference type="HAMAP" id="MF_00320">
    <property type="entry name" value="RNApol_arch_Rpo3"/>
    <property type="match status" value="1"/>
</dbReference>
<dbReference type="InterPro" id="IPR036643">
    <property type="entry name" value="RNApol_insert_sf"/>
</dbReference>
<dbReference type="InterPro" id="IPR050518">
    <property type="entry name" value="Rpo3/RPB3_RNA_Pol_subunit"/>
</dbReference>
<dbReference type="GO" id="GO:0046983">
    <property type="term" value="F:protein dimerization activity"/>
    <property type="evidence" value="ECO:0007669"/>
    <property type="project" value="InterPro"/>
</dbReference>
<dbReference type="Gene3D" id="3.30.1360.10">
    <property type="entry name" value="RNA polymerase, RBP11-like subunit"/>
    <property type="match status" value="1"/>
</dbReference>
<comment type="caution">
    <text evidence="6">The sequence shown here is derived from an EMBL/GenBank/DDBJ whole genome shotgun (WGS) entry which is preliminary data.</text>
</comment>
<dbReference type="InterPro" id="IPR036603">
    <property type="entry name" value="RBP11-like"/>
</dbReference>
<proteinExistence type="inferred from homology"/>
<dbReference type="EMBL" id="JALJOR010000002">
    <property type="protein sequence ID" value="KAK9824049.1"/>
    <property type="molecule type" value="Genomic_DNA"/>
</dbReference>